<sequence length="143" mass="17382">MIKRLIISHGDINIAKPIIIVKTSLNDLKLVLCKRMYYYSHFKVFLFKCDWYEVEKDVYFLTYVYFNKRCSQEEPFVLASQEFVTQQLEVEYEEEFEDKLEDESENEYKDRFSDAFEDEPENEYAHESEDEVESKEEFEEDTP</sequence>
<protein>
    <recommendedName>
        <fullName evidence="2">DUF4216 domain-containing protein</fullName>
    </recommendedName>
</protein>
<feature type="region of interest" description="Disordered" evidence="1">
    <location>
        <begin position="95"/>
        <end position="143"/>
    </location>
</feature>
<gene>
    <name evidence="3" type="ORF">EJD97_014425</name>
</gene>
<feature type="domain" description="DUF4216" evidence="2">
    <location>
        <begin position="37"/>
        <end position="81"/>
    </location>
</feature>
<comment type="caution">
    <text evidence="3">The sequence shown here is derived from an EMBL/GenBank/DDBJ whole genome shotgun (WGS) entry which is preliminary data.</text>
</comment>
<dbReference type="Pfam" id="PF13952">
    <property type="entry name" value="DUF4216"/>
    <property type="match status" value="1"/>
</dbReference>
<evidence type="ECO:0000313" key="3">
    <source>
        <dbReference type="EMBL" id="TMW91370.1"/>
    </source>
</evidence>
<reference evidence="3" key="1">
    <citation type="submission" date="2019-05" db="EMBL/GenBank/DDBJ databases">
        <title>The de novo reference genome and transcriptome assemblies of the wild tomato species Solanum chilense.</title>
        <authorList>
            <person name="Stam R."/>
            <person name="Nosenko T."/>
            <person name="Hoerger A.C."/>
            <person name="Stephan W."/>
            <person name="Seidel M.A."/>
            <person name="Kuhn J.M.M."/>
            <person name="Haberer G."/>
            <person name="Tellier A."/>
        </authorList>
    </citation>
    <scope>NUCLEOTIDE SEQUENCE</scope>
    <source>
        <tissue evidence="3">Mature leaves</tissue>
    </source>
</reference>
<feature type="compositionally biased region" description="Acidic residues" evidence="1">
    <location>
        <begin position="95"/>
        <end position="105"/>
    </location>
</feature>
<accession>A0A6N2BBX0</accession>
<evidence type="ECO:0000256" key="1">
    <source>
        <dbReference type="SAM" id="MobiDB-lite"/>
    </source>
</evidence>
<name>A0A6N2BBX0_SOLCI</name>
<feature type="compositionally biased region" description="Acidic residues" evidence="1">
    <location>
        <begin position="115"/>
        <end position="143"/>
    </location>
</feature>
<proteinExistence type="predicted"/>
<organism evidence="3">
    <name type="scientific">Solanum chilense</name>
    <name type="common">Tomato</name>
    <name type="synonym">Lycopersicon chilense</name>
    <dbReference type="NCBI Taxonomy" id="4083"/>
    <lineage>
        <taxon>Eukaryota</taxon>
        <taxon>Viridiplantae</taxon>
        <taxon>Streptophyta</taxon>
        <taxon>Embryophyta</taxon>
        <taxon>Tracheophyta</taxon>
        <taxon>Spermatophyta</taxon>
        <taxon>Magnoliopsida</taxon>
        <taxon>eudicotyledons</taxon>
        <taxon>Gunneridae</taxon>
        <taxon>Pentapetalae</taxon>
        <taxon>asterids</taxon>
        <taxon>lamiids</taxon>
        <taxon>Solanales</taxon>
        <taxon>Solanaceae</taxon>
        <taxon>Solanoideae</taxon>
        <taxon>Solaneae</taxon>
        <taxon>Solanum</taxon>
        <taxon>Solanum subgen. Lycopersicon</taxon>
    </lineage>
</organism>
<evidence type="ECO:0000259" key="2">
    <source>
        <dbReference type="Pfam" id="PF13952"/>
    </source>
</evidence>
<dbReference type="EMBL" id="RXGB01003738">
    <property type="protein sequence ID" value="TMW91370.1"/>
    <property type="molecule type" value="Genomic_DNA"/>
</dbReference>
<dbReference type="AlphaFoldDB" id="A0A6N2BBX0"/>
<dbReference type="InterPro" id="IPR025312">
    <property type="entry name" value="DUF4216"/>
</dbReference>